<protein>
    <submittedName>
        <fullName evidence="1">Uncharacterized protein</fullName>
    </submittedName>
</protein>
<feature type="non-terminal residue" evidence="1">
    <location>
        <position position="1"/>
    </location>
</feature>
<reference evidence="1 2" key="1">
    <citation type="journal article" date="2012" name="J. Bacteriol.">
        <title>Genome sequences for six rhodanobacter strains, isolated from soils and the terrestrial subsurface, with variable denitrification capabilities.</title>
        <authorList>
            <person name="Kostka J.E."/>
            <person name="Green S.J."/>
            <person name="Rishishwar L."/>
            <person name="Prakash O."/>
            <person name="Katz L.S."/>
            <person name="Marino-Ramirez L."/>
            <person name="Jordan I.K."/>
            <person name="Munk C."/>
            <person name="Ivanova N."/>
            <person name="Mikhailova N."/>
            <person name="Watson D.B."/>
            <person name="Brown S.D."/>
            <person name="Palumbo A.V."/>
            <person name="Brooks S.C."/>
        </authorList>
    </citation>
    <scope>NUCLEOTIDE SEQUENCE [LARGE SCALE GENOMIC DNA]</scope>
    <source>
        <strain evidence="2">Jip2T</strain>
    </source>
</reference>
<gene>
    <name evidence="1" type="ORF">UU9_08977</name>
</gene>
<dbReference type="AlphaFoldDB" id="I4VQG9"/>
<sequence length="237" mass="25600">IGGTSVARDILLRAVMGTSDDFDSRYLSQMDSDETRQSALQFLSDHNVVTPDGMLYEVFASDADRANSSLGAFDLMKDENAYADVMHAMNPTNDPSTAKALTDYFDEISFDESFKDWRNKDALNFLSFQGQIALAGGSGGLAGGVPFLGAANAVRNTKTVGSIAGYALASRGGAAAISGATDVVSQLLQGDKFRWTNVGVATAGGRLGCGRWIEVEYGGWRWRRFRAIRSEQLALWR</sequence>
<accession>I4VQG9</accession>
<organism evidence="1 2">
    <name type="scientific">Rhodanobacter fulvus Jip2</name>
    <dbReference type="NCBI Taxonomy" id="1163408"/>
    <lineage>
        <taxon>Bacteria</taxon>
        <taxon>Pseudomonadati</taxon>
        <taxon>Pseudomonadota</taxon>
        <taxon>Gammaproteobacteria</taxon>
        <taxon>Lysobacterales</taxon>
        <taxon>Rhodanobacteraceae</taxon>
        <taxon>Rhodanobacter</taxon>
    </lineage>
</organism>
<dbReference type="RefSeq" id="WP_007081432.1">
    <property type="nucleotide sequence ID" value="NZ_AJXU01000035.1"/>
</dbReference>
<dbReference type="Proteomes" id="UP000004210">
    <property type="component" value="Unassembled WGS sequence"/>
</dbReference>
<comment type="caution">
    <text evidence="1">The sequence shown here is derived from an EMBL/GenBank/DDBJ whole genome shotgun (WGS) entry which is preliminary data.</text>
</comment>
<evidence type="ECO:0000313" key="2">
    <source>
        <dbReference type="Proteomes" id="UP000004210"/>
    </source>
</evidence>
<evidence type="ECO:0000313" key="1">
    <source>
        <dbReference type="EMBL" id="EIL89460.1"/>
    </source>
</evidence>
<dbReference type="EMBL" id="AJXU01000035">
    <property type="protein sequence ID" value="EIL89460.1"/>
    <property type="molecule type" value="Genomic_DNA"/>
</dbReference>
<proteinExistence type="predicted"/>
<name>I4VQG9_9GAMM</name>
<keyword evidence="2" id="KW-1185">Reference proteome</keyword>